<evidence type="ECO:0000313" key="6">
    <source>
        <dbReference type="Proteomes" id="UP001497516"/>
    </source>
</evidence>
<dbReference type="InterPro" id="IPR011990">
    <property type="entry name" value="TPR-like_helical_dom_sf"/>
</dbReference>
<dbReference type="InterPro" id="IPR046960">
    <property type="entry name" value="PPR_At4g14850-like_plant"/>
</dbReference>
<dbReference type="AlphaFoldDB" id="A0AAV2G6P2"/>
<protein>
    <recommendedName>
        <fullName evidence="4">DYW domain-containing protein</fullName>
    </recommendedName>
</protein>
<comment type="similarity">
    <text evidence="1">Belongs to the PPR family. PCMP-H subfamily.</text>
</comment>
<keyword evidence="6" id="KW-1185">Reference proteome</keyword>
<accession>A0AAV2G6P2</accession>
<evidence type="ECO:0000256" key="1">
    <source>
        <dbReference type="ARBA" id="ARBA00006643"/>
    </source>
</evidence>
<feature type="domain" description="DYW" evidence="4">
    <location>
        <begin position="699"/>
        <end position="770"/>
    </location>
</feature>
<dbReference type="Pfam" id="PF14432">
    <property type="entry name" value="DYW_deaminase"/>
    <property type="match status" value="1"/>
</dbReference>
<evidence type="ECO:0000256" key="2">
    <source>
        <dbReference type="ARBA" id="ARBA00022737"/>
    </source>
</evidence>
<dbReference type="GO" id="GO:0008270">
    <property type="term" value="F:zinc ion binding"/>
    <property type="evidence" value="ECO:0007669"/>
    <property type="project" value="InterPro"/>
</dbReference>
<keyword evidence="2" id="KW-0677">Repeat</keyword>
<gene>
    <name evidence="5" type="ORF">LTRI10_LOCUS45677</name>
</gene>
<dbReference type="EMBL" id="OZ034821">
    <property type="protein sequence ID" value="CAL1405917.1"/>
    <property type="molecule type" value="Genomic_DNA"/>
</dbReference>
<dbReference type="Pfam" id="PF13041">
    <property type="entry name" value="PPR_2"/>
    <property type="match status" value="3"/>
</dbReference>
<evidence type="ECO:0000313" key="5">
    <source>
        <dbReference type="EMBL" id="CAL1405917.1"/>
    </source>
</evidence>
<dbReference type="Proteomes" id="UP001497516">
    <property type="component" value="Chromosome 8"/>
</dbReference>
<feature type="repeat" description="PPR" evidence="3">
    <location>
        <begin position="457"/>
        <end position="491"/>
    </location>
</feature>
<dbReference type="Pfam" id="PF20431">
    <property type="entry name" value="E_motif"/>
    <property type="match status" value="1"/>
</dbReference>
<reference evidence="5 6" key="1">
    <citation type="submission" date="2024-04" db="EMBL/GenBank/DDBJ databases">
        <authorList>
            <person name="Fracassetti M."/>
        </authorList>
    </citation>
    <scope>NUCLEOTIDE SEQUENCE [LARGE SCALE GENOMIC DNA]</scope>
</reference>
<proteinExistence type="inferred from homology"/>
<sequence>MASLPSFPSTTTFQPEPSLLQKLSSIASLPAQKNASSQSISFHRNPLTTQLNGATEQKRYIDFREALSLIRRGTKFKSQVYHPLLQHCIDKNSVSEAEILHAHMIKTGTQEQFFLMTALVNVYAKCGDMKSARKVFDNLPRRNVIAWTTLMSGYVQNSRPESAVEVYREMLESGSLPTGHTLGIALNACSALNLLDLGRQFHAFIIKYKIAHDPSVGNALCTFYSKFGCLKSAVETFKGIEEKNVISWTAIITACGDSSDAASGLRFFIEMLKEDVNPNEFTFTAVISLCSVLLALDTGAQVHSLAIKLGYESNIQIINSIMYLYLKSGRIDEAQNFFNRLESVSMVTWNAVIAGHAQAIDVAKDELLAHRSGTEALRNYFHLNRSVLKPDLYTLSSIFTVCGKILAAEQGEQIHAHTIKTGFLSDVVVGTALVNMYSKCGSVERASKAFLEMSTRTMISWTAMISSFAQHGWSTQALQLFEDMRLAGVKPNQITFVGALAACSHARMVNEGLRYFEMMRKEYRIRPLMDHYGCMVDLYVRLGRIDEAFNVVKKMDFPPNEFIWLVLISGCRDQGNEEIGFHAAQQLLKLKPKDPQIYSILLNYYASAKSWEDVSRLKELMKEEKIGILEDWSWISIKDKVHSFKTSIQRAPGNAGTLRLLDELLDKARSHGYMTHAAMEVNNEVREEEMEHDHYSSASAANHSERLAVAFGLLNIQTDAPIRVNKNTRMCRDCHSFIKIVSSMSSREIIVKDSWRIHRFANGQCSCGEFCGLV</sequence>
<feature type="repeat" description="PPR" evidence="3">
    <location>
        <begin position="244"/>
        <end position="278"/>
    </location>
</feature>
<feature type="repeat" description="PPR" evidence="3">
    <location>
        <begin position="143"/>
        <end position="177"/>
    </location>
</feature>
<name>A0AAV2G6P2_9ROSI</name>
<dbReference type="FunFam" id="1.25.40.10:FF:000381">
    <property type="entry name" value="Pentatricopeptide repeat-containing protein"/>
    <property type="match status" value="1"/>
</dbReference>
<evidence type="ECO:0000259" key="4">
    <source>
        <dbReference type="Pfam" id="PF14432"/>
    </source>
</evidence>
<dbReference type="PANTHER" id="PTHR47926:SF480">
    <property type="entry name" value="TETRATRICOPEPTIDE REPEAT-LIKE SUPERFAMILY PROTEIN ISOFORM 1"/>
    <property type="match status" value="1"/>
</dbReference>
<dbReference type="PANTHER" id="PTHR47926">
    <property type="entry name" value="PENTATRICOPEPTIDE REPEAT-CONTAINING PROTEIN"/>
    <property type="match status" value="1"/>
</dbReference>
<dbReference type="GO" id="GO:0009451">
    <property type="term" value="P:RNA modification"/>
    <property type="evidence" value="ECO:0007669"/>
    <property type="project" value="InterPro"/>
</dbReference>
<dbReference type="InterPro" id="IPR046848">
    <property type="entry name" value="E_motif"/>
</dbReference>
<organism evidence="5 6">
    <name type="scientific">Linum trigynum</name>
    <dbReference type="NCBI Taxonomy" id="586398"/>
    <lineage>
        <taxon>Eukaryota</taxon>
        <taxon>Viridiplantae</taxon>
        <taxon>Streptophyta</taxon>
        <taxon>Embryophyta</taxon>
        <taxon>Tracheophyta</taxon>
        <taxon>Spermatophyta</taxon>
        <taxon>Magnoliopsida</taxon>
        <taxon>eudicotyledons</taxon>
        <taxon>Gunneridae</taxon>
        <taxon>Pentapetalae</taxon>
        <taxon>rosids</taxon>
        <taxon>fabids</taxon>
        <taxon>Malpighiales</taxon>
        <taxon>Linaceae</taxon>
        <taxon>Linum</taxon>
    </lineage>
</organism>
<dbReference type="InterPro" id="IPR032867">
    <property type="entry name" value="DYW_dom"/>
</dbReference>
<dbReference type="Pfam" id="PF01535">
    <property type="entry name" value="PPR"/>
    <property type="match status" value="3"/>
</dbReference>
<dbReference type="SUPFAM" id="SSF48452">
    <property type="entry name" value="TPR-like"/>
    <property type="match status" value="1"/>
</dbReference>
<dbReference type="FunFam" id="1.25.40.10:FF:000227">
    <property type="entry name" value="Pentatricopeptide repeat-containing protein At3g13880"/>
    <property type="match status" value="1"/>
</dbReference>
<dbReference type="GO" id="GO:0003723">
    <property type="term" value="F:RNA binding"/>
    <property type="evidence" value="ECO:0007669"/>
    <property type="project" value="InterPro"/>
</dbReference>
<dbReference type="NCBIfam" id="TIGR00756">
    <property type="entry name" value="PPR"/>
    <property type="match status" value="4"/>
</dbReference>
<dbReference type="InterPro" id="IPR002885">
    <property type="entry name" value="PPR_rpt"/>
</dbReference>
<dbReference type="PROSITE" id="PS51375">
    <property type="entry name" value="PPR"/>
    <property type="match status" value="3"/>
</dbReference>
<dbReference type="FunFam" id="1.25.40.10:FF:001093">
    <property type="entry name" value="Pentatricopeptide repeat-containing protein At2g34400"/>
    <property type="match status" value="1"/>
</dbReference>
<dbReference type="Gene3D" id="1.25.40.10">
    <property type="entry name" value="Tetratricopeptide repeat domain"/>
    <property type="match status" value="5"/>
</dbReference>
<evidence type="ECO:0000256" key="3">
    <source>
        <dbReference type="PROSITE-ProRule" id="PRU00708"/>
    </source>
</evidence>